<reference evidence="2 3" key="1">
    <citation type="submission" date="2023-06" db="EMBL/GenBank/DDBJ databases">
        <title>Black Yeasts Isolated from many extreme environments.</title>
        <authorList>
            <person name="Coleine C."/>
            <person name="Stajich J.E."/>
            <person name="Selbmann L."/>
        </authorList>
    </citation>
    <scope>NUCLEOTIDE SEQUENCE [LARGE SCALE GENOMIC DNA]</scope>
    <source>
        <strain evidence="2 3">CCFEE 5887</strain>
    </source>
</reference>
<gene>
    <name evidence="2" type="ORF">LTR25_010180</name>
</gene>
<evidence type="ECO:0000313" key="2">
    <source>
        <dbReference type="EMBL" id="KAK5528567.1"/>
    </source>
</evidence>
<protein>
    <submittedName>
        <fullName evidence="2">Uncharacterized protein</fullName>
    </submittedName>
</protein>
<keyword evidence="3" id="KW-1185">Reference proteome</keyword>
<name>A0AAV9PSP2_9PEZI</name>
<dbReference type="EMBL" id="JAXLQG010000025">
    <property type="protein sequence ID" value="KAK5528567.1"/>
    <property type="molecule type" value="Genomic_DNA"/>
</dbReference>
<sequence length="316" mass="35571">MSRVAIPLNHPLRTGAFAREQRRQQRKEPQTVRGWKLHWDAYTDKLSDDRLDINKKDAAAELKAIIATASTKPKSKRQLPTPPRTPPKVTEPRETPPDWTPPPGLPVIESSVREEVGYKREIPTGSRPEPNSVFPAKKPTKRQTSYFQGALFQALGPPAARPLDLEELEGQLRGLPYPLNNFVFVKENVKPLFDKVLDDFNSNPAPIVDLHDKCRELARAIIDEVRMVDEDYAVVHRVVASVRLTMHGVESCARAFLIARATREELQTAYDIAEMGIAIGCTEGFGLVAGRPYKHGVLGTWDVEASYIVIRYDLEY</sequence>
<organism evidence="2 3">
    <name type="scientific">Vermiconidia calcicola</name>
    <dbReference type="NCBI Taxonomy" id="1690605"/>
    <lineage>
        <taxon>Eukaryota</taxon>
        <taxon>Fungi</taxon>
        <taxon>Dikarya</taxon>
        <taxon>Ascomycota</taxon>
        <taxon>Pezizomycotina</taxon>
        <taxon>Dothideomycetes</taxon>
        <taxon>Dothideomycetidae</taxon>
        <taxon>Mycosphaerellales</taxon>
        <taxon>Extremaceae</taxon>
        <taxon>Vermiconidia</taxon>
    </lineage>
</organism>
<dbReference type="AlphaFoldDB" id="A0AAV9PSP2"/>
<feature type="region of interest" description="Disordered" evidence="1">
    <location>
        <begin position="69"/>
        <end position="110"/>
    </location>
</feature>
<dbReference type="Proteomes" id="UP001345827">
    <property type="component" value="Unassembled WGS sequence"/>
</dbReference>
<evidence type="ECO:0000256" key="1">
    <source>
        <dbReference type="SAM" id="MobiDB-lite"/>
    </source>
</evidence>
<evidence type="ECO:0000313" key="3">
    <source>
        <dbReference type="Proteomes" id="UP001345827"/>
    </source>
</evidence>
<accession>A0AAV9PSP2</accession>
<comment type="caution">
    <text evidence="2">The sequence shown here is derived from an EMBL/GenBank/DDBJ whole genome shotgun (WGS) entry which is preliminary data.</text>
</comment>
<proteinExistence type="predicted"/>